<dbReference type="PANTHER" id="PTHR24115">
    <property type="entry name" value="KINESIN-RELATED"/>
    <property type="match status" value="1"/>
</dbReference>
<organism evidence="9 10">
    <name type="scientific">Aspergillus kawachii</name>
    <name type="common">White koji mold</name>
    <name type="synonym">Aspergillus awamori var. kawachi</name>
    <dbReference type="NCBI Taxonomy" id="1069201"/>
    <lineage>
        <taxon>Eukaryota</taxon>
        <taxon>Fungi</taxon>
        <taxon>Dikarya</taxon>
        <taxon>Ascomycota</taxon>
        <taxon>Pezizomycotina</taxon>
        <taxon>Eurotiomycetes</taxon>
        <taxon>Eurotiomycetidae</taxon>
        <taxon>Eurotiales</taxon>
        <taxon>Aspergillaceae</taxon>
        <taxon>Aspergillus</taxon>
        <taxon>Aspergillus subgen. Circumdati</taxon>
    </lineage>
</organism>
<feature type="binding site" evidence="5">
    <location>
        <begin position="186"/>
        <end position="193"/>
    </location>
    <ligand>
        <name>ATP</name>
        <dbReference type="ChEBI" id="CHEBI:30616"/>
    </ligand>
</feature>
<name>A0A7R7VZM7_ASPKA</name>
<feature type="region of interest" description="Disordered" evidence="7">
    <location>
        <begin position="118"/>
        <end position="137"/>
    </location>
</feature>
<dbReference type="Proteomes" id="UP000661280">
    <property type="component" value="Chromosome 1"/>
</dbReference>
<evidence type="ECO:0000256" key="7">
    <source>
        <dbReference type="SAM" id="MobiDB-lite"/>
    </source>
</evidence>
<dbReference type="GeneID" id="64955028"/>
<dbReference type="GO" id="GO:0003777">
    <property type="term" value="F:microtubule motor activity"/>
    <property type="evidence" value="ECO:0007669"/>
    <property type="project" value="InterPro"/>
</dbReference>
<dbReference type="KEGG" id="aluc:AKAW2_10749A"/>
<reference evidence="9" key="1">
    <citation type="submission" date="2021-01" db="EMBL/GenBank/DDBJ databases">
        <authorList>
            <consortium name="Aspergillus luchuensis mut. kawachii IFO 4304 genome sequencing consortium"/>
            <person name="Kazuki M."/>
            <person name="Futagami T."/>
        </authorList>
    </citation>
    <scope>NUCLEOTIDE SEQUENCE</scope>
    <source>
        <strain evidence="9">IFO 4308</strain>
    </source>
</reference>
<dbReference type="EMBL" id="AP024425">
    <property type="protein sequence ID" value="BCR93703.1"/>
    <property type="molecule type" value="Genomic_DNA"/>
</dbReference>
<feature type="domain" description="Kinesin motor" evidence="8">
    <location>
        <begin position="81"/>
        <end position="636"/>
    </location>
</feature>
<comment type="similarity">
    <text evidence="5">Belongs to the TRAFAC class myosin-kinesin ATPase superfamily. Kinesin family.</text>
</comment>
<dbReference type="InterPro" id="IPR036961">
    <property type="entry name" value="Kinesin_motor_dom_sf"/>
</dbReference>
<keyword evidence="3 5" id="KW-0067">ATP-binding</keyword>
<gene>
    <name evidence="9" type="ORF">AKAW2_10749A</name>
</gene>
<evidence type="ECO:0000256" key="6">
    <source>
        <dbReference type="SAM" id="Coils"/>
    </source>
</evidence>
<feature type="compositionally biased region" description="Polar residues" evidence="7">
    <location>
        <begin position="267"/>
        <end position="277"/>
    </location>
</feature>
<dbReference type="GO" id="GO:0005871">
    <property type="term" value="C:kinesin complex"/>
    <property type="evidence" value="ECO:0007669"/>
    <property type="project" value="TreeGrafter"/>
</dbReference>
<feature type="region of interest" description="Disordered" evidence="7">
    <location>
        <begin position="806"/>
        <end position="825"/>
    </location>
</feature>
<dbReference type="FunFam" id="3.40.850.10:FF:000120">
    <property type="entry name" value="Kinesin family protein"/>
    <property type="match status" value="1"/>
</dbReference>
<dbReference type="SMART" id="SM00129">
    <property type="entry name" value="KISc"/>
    <property type="match status" value="1"/>
</dbReference>
<dbReference type="Pfam" id="PF00225">
    <property type="entry name" value="Kinesin"/>
    <property type="match status" value="1"/>
</dbReference>
<dbReference type="PROSITE" id="PS50067">
    <property type="entry name" value="KINESIN_MOTOR_2"/>
    <property type="match status" value="1"/>
</dbReference>
<feature type="compositionally biased region" description="Polar residues" evidence="7">
    <location>
        <begin position="122"/>
        <end position="135"/>
    </location>
</feature>
<evidence type="ECO:0000256" key="4">
    <source>
        <dbReference type="ARBA" id="ARBA00023175"/>
    </source>
</evidence>
<dbReference type="Gene3D" id="3.40.850.10">
    <property type="entry name" value="Kinesin motor domain"/>
    <property type="match status" value="2"/>
</dbReference>
<keyword evidence="1" id="KW-0493">Microtubule</keyword>
<dbReference type="GO" id="GO:0005874">
    <property type="term" value="C:microtubule"/>
    <property type="evidence" value="ECO:0007669"/>
    <property type="project" value="UniProtKB-KW"/>
</dbReference>
<accession>A0A7R7VZM7</accession>
<dbReference type="PANTHER" id="PTHR24115:SF1008">
    <property type="entry name" value="KINESIN-LIKE PROTEIN SUBITO"/>
    <property type="match status" value="1"/>
</dbReference>
<evidence type="ECO:0000256" key="1">
    <source>
        <dbReference type="ARBA" id="ARBA00022701"/>
    </source>
</evidence>
<feature type="coiled-coil region" evidence="6">
    <location>
        <begin position="667"/>
        <end position="701"/>
    </location>
</feature>
<dbReference type="GO" id="GO:0008017">
    <property type="term" value="F:microtubule binding"/>
    <property type="evidence" value="ECO:0007669"/>
    <property type="project" value="InterPro"/>
</dbReference>
<dbReference type="GO" id="GO:0016887">
    <property type="term" value="F:ATP hydrolysis activity"/>
    <property type="evidence" value="ECO:0007669"/>
    <property type="project" value="TreeGrafter"/>
</dbReference>
<dbReference type="AlphaFoldDB" id="A0A7R7VZM7"/>
<dbReference type="RefSeq" id="XP_041537469.1">
    <property type="nucleotide sequence ID" value="XM_041690645.1"/>
</dbReference>
<keyword evidence="2 5" id="KW-0547">Nucleotide-binding</keyword>
<feature type="region of interest" description="Disordered" evidence="7">
    <location>
        <begin position="348"/>
        <end position="377"/>
    </location>
</feature>
<evidence type="ECO:0000256" key="3">
    <source>
        <dbReference type="ARBA" id="ARBA00022840"/>
    </source>
</evidence>
<reference evidence="9" key="2">
    <citation type="submission" date="2021-02" db="EMBL/GenBank/DDBJ databases">
        <title>Aspergillus luchuensis mut. kawachii IFO 4304 genome sequence.</title>
        <authorList>
            <person name="Mori K."/>
            <person name="Kadooka C."/>
            <person name="Goto M."/>
            <person name="Futagami T."/>
        </authorList>
    </citation>
    <scope>NUCLEOTIDE SEQUENCE</scope>
    <source>
        <strain evidence="9">IFO 4308</strain>
    </source>
</reference>
<dbReference type="FunFam" id="3.40.850.10:FF:000091">
    <property type="entry name" value="Kinesin family protein"/>
    <property type="match status" value="1"/>
</dbReference>
<feature type="compositionally biased region" description="Polar residues" evidence="7">
    <location>
        <begin position="815"/>
        <end position="825"/>
    </location>
</feature>
<keyword evidence="6" id="KW-0175">Coiled coil</keyword>
<evidence type="ECO:0000259" key="8">
    <source>
        <dbReference type="PROSITE" id="PS50067"/>
    </source>
</evidence>
<evidence type="ECO:0000256" key="2">
    <source>
        <dbReference type="ARBA" id="ARBA00022741"/>
    </source>
</evidence>
<dbReference type="InterPro" id="IPR027417">
    <property type="entry name" value="P-loop_NTPase"/>
</dbReference>
<keyword evidence="10" id="KW-1185">Reference proteome</keyword>
<feature type="region of interest" description="Disordered" evidence="7">
    <location>
        <begin position="262"/>
        <end position="285"/>
    </location>
</feature>
<dbReference type="SUPFAM" id="SSF52540">
    <property type="entry name" value="P-loop containing nucleoside triphosphate hydrolases"/>
    <property type="match status" value="1"/>
</dbReference>
<evidence type="ECO:0000256" key="5">
    <source>
        <dbReference type="PROSITE-ProRule" id="PRU00283"/>
    </source>
</evidence>
<evidence type="ECO:0000313" key="10">
    <source>
        <dbReference type="Proteomes" id="UP000661280"/>
    </source>
</evidence>
<keyword evidence="4 5" id="KW-0505">Motor protein</keyword>
<proteinExistence type="inferred from homology"/>
<feature type="region of interest" description="Disordered" evidence="7">
    <location>
        <begin position="846"/>
        <end position="880"/>
    </location>
</feature>
<dbReference type="InterPro" id="IPR027640">
    <property type="entry name" value="Kinesin-like_fam"/>
</dbReference>
<evidence type="ECO:0000313" key="9">
    <source>
        <dbReference type="EMBL" id="BCR93703.1"/>
    </source>
</evidence>
<dbReference type="GO" id="GO:0005524">
    <property type="term" value="F:ATP binding"/>
    <property type="evidence" value="ECO:0007669"/>
    <property type="project" value="UniProtKB-UniRule"/>
</dbReference>
<dbReference type="PRINTS" id="PR00380">
    <property type="entry name" value="KINESINHEAVY"/>
</dbReference>
<dbReference type="GO" id="GO:0007018">
    <property type="term" value="P:microtubule-based movement"/>
    <property type="evidence" value="ECO:0007669"/>
    <property type="project" value="InterPro"/>
</dbReference>
<dbReference type="GO" id="GO:0005634">
    <property type="term" value="C:nucleus"/>
    <property type="evidence" value="ECO:0007669"/>
    <property type="project" value="TreeGrafter"/>
</dbReference>
<sequence length="880" mass="97518">MRHQLSGQHDTNPKGQSQHNVIAGLGKVSPSPASMVLRSGPHIRPKTHDISQLLHSVQSNVNRQRGLLPTMSSTKSSPASLFQVYLRLRPPMPQHLEEHAERCLTIETPEPKVTVEDDQETAAASPTHITLQPPSDSRKRAVERFGFTKVFEESASQLDVFHGTELESLIRGVLVEGRDSLIATLGVTGSGKSHTILGSKSQRGITQMSLDLIFNSLASTIRPPDNSISPLLLSTVAASDASEAQMFTAQTFLEAVYGDPAERGRNSRAQTPMSTGRATPMTVWRPPLKAPLQGTARFSPLAAAHTGPYSKIYSESLSRTCYINLLTMHPKLREKMKHDSCTHLTSGKTARANMSQPAKEPTPALIFPRRNMPQRPNGLLRSPDVSHLTMELNPNSEYVVLVSMYEVYNDRIFDLLSPAIVPGQGSTMSRQGGNAQKDRRRALFFKPTEGSPDRKVVAGLRKIACSTYEEALSVLEVGLTERKVTGTGANSVSSRSHGFFCLEVKRRMRNKRTGEETWIGNTLTVADLAGSERARTAKTAGSTLAEAGKINESLMYLGQCLQMQSDIQDGNKAAMVPFRQCKLTELLFSNSFPSSNQATGLNRHPQKAIMIVTADPMGDYNATSQILRYSALAREVAVPRAPSIAESILSSTLGSRHGSASGRNTPSMGTNEELEKALAEIARLTAENESLSVRLAEEEILRTDFELRLKASEERCIMIEQEVREECWNEMDERMEEERKRWQNALDQQSGFNDEHLDKKIEIVSRGFQIHEDPQPSSDERVEDLEFENDQLRSKIAALERALNCRSPTKKSRSKNTLETSRNSNILGRESDIEVALKRMDQLKLADSMFSPAPQPTCSPGKRQRKMATRKWDLAPEEDI</sequence>
<protein>
    <recommendedName>
        <fullName evidence="8">Kinesin motor domain-containing protein</fullName>
    </recommendedName>
</protein>
<dbReference type="OrthoDB" id="123929at2759"/>
<dbReference type="InterPro" id="IPR001752">
    <property type="entry name" value="Kinesin_motor_dom"/>
</dbReference>